<dbReference type="RefSeq" id="WP_286345461.1">
    <property type="nucleotide sequence ID" value="NZ_AP027732.1"/>
</dbReference>
<feature type="domain" description="FAD-binding" evidence="1">
    <location>
        <begin position="42"/>
        <end position="112"/>
    </location>
</feature>
<dbReference type="InterPro" id="IPR051704">
    <property type="entry name" value="FAD_aromatic-hydroxylase"/>
</dbReference>
<protein>
    <recommendedName>
        <fullName evidence="1">FAD-binding domain-containing protein</fullName>
    </recommendedName>
</protein>
<dbReference type="PANTHER" id="PTHR46865">
    <property type="entry name" value="OXIDOREDUCTASE-RELATED"/>
    <property type="match status" value="1"/>
</dbReference>
<evidence type="ECO:0000313" key="3">
    <source>
        <dbReference type="Proteomes" id="UP001321486"/>
    </source>
</evidence>
<evidence type="ECO:0000259" key="1">
    <source>
        <dbReference type="Pfam" id="PF01494"/>
    </source>
</evidence>
<dbReference type="Gene3D" id="3.50.50.60">
    <property type="entry name" value="FAD/NAD(P)-binding domain"/>
    <property type="match status" value="1"/>
</dbReference>
<dbReference type="InterPro" id="IPR002938">
    <property type="entry name" value="FAD-bd"/>
</dbReference>
<dbReference type="EMBL" id="AP027732">
    <property type="protein sequence ID" value="BDZ48497.1"/>
    <property type="molecule type" value="Genomic_DNA"/>
</dbReference>
<dbReference type="Proteomes" id="UP001321486">
    <property type="component" value="Chromosome"/>
</dbReference>
<reference evidence="3" key="1">
    <citation type="journal article" date="2019" name="Int. J. Syst. Evol. Microbiol.">
        <title>The Global Catalogue of Microorganisms (GCM) 10K type strain sequencing project: providing services to taxonomists for standard genome sequencing and annotation.</title>
        <authorList>
            <consortium name="The Broad Institute Genomics Platform"/>
            <consortium name="The Broad Institute Genome Sequencing Center for Infectious Disease"/>
            <person name="Wu L."/>
            <person name="Ma J."/>
        </authorList>
    </citation>
    <scope>NUCLEOTIDE SEQUENCE [LARGE SCALE GENOMIC DNA]</scope>
    <source>
        <strain evidence="3">NBRC 108728</strain>
    </source>
</reference>
<dbReference type="InterPro" id="IPR036188">
    <property type="entry name" value="FAD/NAD-bd_sf"/>
</dbReference>
<name>A0ABM8GJC1_9MICO</name>
<keyword evidence="3" id="KW-1185">Reference proteome</keyword>
<evidence type="ECO:0000313" key="2">
    <source>
        <dbReference type="EMBL" id="BDZ48497.1"/>
    </source>
</evidence>
<accession>A0ABM8GJC1</accession>
<sequence length="172" mass="18811">MEARFALLEKTFDGVGWRTREFLAAARTARDFALDTYDQIHMPNWTDDRVILLGDAAWCASPLSGLGTALGLSGAAALADAFGDGSGLGDDRVRAQLLAEYERRMRPRVTAAQKLIPGRVDMVAPKTRFGIRFNALVMRIVQWPILLPLMAKVAGDSGHLTEPSREAVASKR</sequence>
<dbReference type="SUPFAM" id="SSF51905">
    <property type="entry name" value="FAD/NAD(P)-binding domain"/>
    <property type="match status" value="1"/>
</dbReference>
<dbReference type="PANTHER" id="PTHR46865:SF2">
    <property type="entry name" value="MONOOXYGENASE"/>
    <property type="match status" value="1"/>
</dbReference>
<organism evidence="2 3">
    <name type="scientific">Frondihabitans sucicola</name>
    <dbReference type="NCBI Taxonomy" id="1268041"/>
    <lineage>
        <taxon>Bacteria</taxon>
        <taxon>Bacillati</taxon>
        <taxon>Actinomycetota</taxon>
        <taxon>Actinomycetes</taxon>
        <taxon>Micrococcales</taxon>
        <taxon>Microbacteriaceae</taxon>
        <taxon>Frondihabitans</taxon>
    </lineage>
</organism>
<gene>
    <name evidence="2" type="ORF">GCM10025867_07380</name>
</gene>
<proteinExistence type="predicted"/>
<dbReference type="Pfam" id="PF01494">
    <property type="entry name" value="FAD_binding_3"/>
    <property type="match status" value="1"/>
</dbReference>